<dbReference type="AlphaFoldDB" id="A0AAD8Z2V8"/>
<protein>
    <submittedName>
        <fullName evidence="2">Uncharacterized protein</fullName>
    </submittedName>
</protein>
<gene>
    <name evidence="2" type="ORF">P4O66_014361</name>
</gene>
<accession>A0AAD8Z2V8</accession>
<organism evidence="2 3">
    <name type="scientific">Electrophorus voltai</name>
    <dbReference type="NCBI Taxonomy" id="2609070"/>
    <lineage>
        <taxon>Eukaryota</taxon>
        <taxon>Metazoa</taxon>
        <taxon>Chordata</taxon>
        <taxon>Craniata</taxon>
        <taxon>Vertebrata</taxon>
        <taxon>Euteleostomi</taxon>
        <taxon>Actinopterygii</taxon>
        <taxon>Neopterygii</taxon>
        <taxon>Teleostei</taxon>
        <taxon>Ostariophysi</taxon>
        <taxon>Gymnotiformes</taxon>
        <taxon>Gymnotoidei</taxon>
        <taxon>Gymnotidae</taxon>
        <taxon>Electrophorus</taxon>
    </lineage>
</organism>
<feature type="region of interest" description="Disordered" evidence="1">
    <location>
        <begin position="50"/>
        <end position="75"/>
    </location>
</feature>
<evidence type="ECO:0000256" key="1">
    <source>
        <dbReference type="SAM" id="MobiDB-lite"/>
    </source>
</evidence>
<dbReference type="EMBL" id="JAROKS010000021">
    <property type="protein sequence ID" value="KAK1790479.1"/>
    <property type="molecule type" value="Genomic_DNA"/>
</dbReference>
<name>A0AAD8Z2V8_9TELE</name>
<feature type="compositionally biased region" description="Basic and acidic residues" evidence="1">
    <location>
        <begin position="116"/>
        <end position="135"/>
    </location>
</feature>
<evidence type="ECO:0000313" key="3">
    <source>
        <dbReference type="Proteomes" id="UP001239994"/>
    </source>
</evidence>
<feature type="region of interest" description="Disordered" evidence="1">
    <location>
        <begin position="97"/>
        <end position="144"/>
    </location>
</feature>
<evidence type="ECO:0000313" key="2">
    <source>
        <dbReference type="EMBL" id="KAK1790479.1"/>
    </source>
</evidence>
<reference evidence="2" key="1">
    <citation type="submission" date="2023-03" db="EMBL/GenBank/DDBJ databases">
        <title>Electrophorus voltai genome.</title>
        <authorList>
            <person name="Bian C."/>
        </authorList>
    </citation>
    <scope>NUCLEOTIDE SEQUENCE</scope>
    <source>
        <strain evidence="2">CB-2022</strain>
        <tissue evidence="2">Muscle</tissue>
    </source>
</reference>
<comment type="caution">
    <text evidence="2">The sequence shown here is derived from an EMBL/GenBank/DDBJ whole genome shotgun (WGS) entry which is preliminary data.</text>
</comment>
<keyword evidence="3" id="KW-1185">Reference proteome</keyword>
<proteinExistence type="predicted"/>
<sequence length="157" mass="17086">MPMAAIGCSPSGENMLLLLTPGRLFSASPSLSADCRLGTEPRPELLAQATHPRYPSHSGDQCTHMSTPKPDYTNASDGERCFKLALFSIYSSMSAIAGQGEKAKKKKKRGGVRPTAKAEEGRRESPKEKEKEHSNTSRQISVNRSCSGELGETFLWD</sequence>
<dbReference type="Proteomes" id="UP001239994">
    <property type="component" value="Unassembled WGS sequence"/>
</dbReference>